<evidence type="ECO:0000256" key="1">
    <source>
        <dbReference type="ARBA" id="ARBA00006992"/>
    </source>
</evidence>
<keyword evidence="4" id="KW-0808">Transferase</keyword>
<evidence type="ECO:0000313" key="5">
    <source>
        <dbReference type="Proteomes" id="UP000252085"/>
    </source>
</evidence>
<keyword evidence="4" id="KW-0489">Methyltransferase</keyword>
<comment type="caution">
    <text evidence="4">The sequence shown here is derived from an EMBL/GenBank/DDBJ whole genome shotgun (WGS) entry which is preliminary data.</text>
</comment>
<feature type="domain" description="Strawberry notch helicase C" evidence="2">
    <location>
        <begin position="897"/>
        <end position="1151"/>
    </location>
</feature>
<reference evidence="4 5" key="1">
    <citation type="submission" date="2016-04" db="EMBL/GenBank/DDBJ databases">
        <authorList>
            <person name="Evans L.H."/>
            <person name="Alamgir A."/>
            <person name="Owens N."/>
            <person name="Weber N.D."/>
            <person name="Virtaneva K."/>
            <person name="Barbian K."/>
            <person name="Babar A."/>
            <person name="Rosenke K."/>
        </authorList>
    </citation>
    <scope>NUCLEOTIDE SEQUENCE [LARGE SCALE GENOMIC DNA]</scope>
    <source>
        <strain evidence="4">NIES-2108</strain>
    </source>
</reference>
<dbReference type="InterPro" id="IPR027417">
    <property type="entry name" value="P-loop_NTPase"/>
</dbReference>
<evidence type="ECO:0000259" key="2">
    <source>
        <dbReference type="Pfam" id="PF13871"/>
    </source>
</evidence>
<accession>A0A367QZA6</accession>
<sequence>MVQQLFTQGSLFDLQTVIDYGQSVINVAQELAKVLIDNRPLSTKTVSSQMNRYFLGSAASGAWQWKDAYEAVEVSQILYLRHLGIKILSQQPQVVVQQLEELTALCPTHTRRSEESVQLQQFSTPLPLAYLVAKAGFIKADDLILEPSAGTGLLAQMAKLHSASLMLNELAPDRSKILRRLFPGTPLFSVNAEQINDYLVGKTQPSVVLMNPPFSASPKINSRNPDATPRHINSALQRLADGGRLVTITANWFSPANPSWRETFLKWQDFARVLLSVGVNGKVYSKHGTQIDTRITVIDKVPADSSEIPCITETLDLPEILALIEQLPQRSSWERSDIKAAAKAIVVQLPKRSVVAQAETLSSIPDVVILEYEVIEWSATEGLKDTLYETYRPQRIRIKDALPHPSLLCESAALALVSPPPPTYKPHLPRNIVSQGLLSEAQLESVIYAGQAHGEFLSGSYIVDDSWDNVTVAAQSEENAVKFRRGWFLGDGTGAGKGRQCAGIILDNWCQERRKAIWVSKSAALLEDARRDWCALGGDAKDIIDLSNIKLGDPIPFTQGILFCTYSTLRSQKNGKSRLKQIVEWAGKDFEGAIAYDECHSMGNAMAQEGKLGMVAASQQGIVGLRLQNALPQARVIYVSATGATKVSNLSYANRLGLWQTGDFPFTSREDFVESIEGGGIAAMEVVARDLKALGLYLARSLSFEGVEYQTLEIELTPRQERSYNSYSDAFQVIHNNLEKALEACNISGAKTYNRAAKMSANSQFESHKQRFFNHLLTGMKCPTLIKAIEQDLAQGLAVVIQIVSTNEELLKRRLDEVPASEWKDLNLDLTPREYVMDYLMSAFPVHLHSIHSGVDGEERSEPVFDADGSPVISQEAVALRDALVDKLASLDPIPGALEQLLWHFGHKQVAEVTGRSKRVLKDESGRLFVDSRGGGANIAETAAFMQGDKQILIFSDVGGTGRSYHADLNAANRRRRSHYLLEAGWRADNAIQGLGRSHRTNQASAPVFRPVTTNVIGERRFISTIARRLDSLGALTRGQRQTGGNGIFEAKDNLESNYAEYALYELFKQIFQGRFYEVPLGKFEQMTGLSLTSHEGGMKIDLPPLRQFLNRLLALRIDMQNIIFERFELLLSQQIEAAIAAGVYEMGVETLRAERFIVESQEAVYTHAQTGSVTNYLKVERTQRNNIRTAEEMLEFAAKYQGRFMVNEKGSGAVTIPTHSIFDAEGGVVPRVLLVRPQKETRVIVEQLNSSTWRQVSADTFTAAWSTEVDALPKFTTDYLHLVTGILLPIWKILPQQNSRVFRLQTSDGQKILGRVVNANDIKSVAEQLGLKNKLLSPQELVSLVLNEGYSQQLPGGVTLRRSFVANEPRIELVNAISLAERLLAVGCFTEIINWKKRVFIPVSDKAPAILAAVIEILG</sequence>
<protein>
    <submittedName>
        <fullName evidence="4">Methylase</fullName>
    </submittedName>
</protein>
<dbReference type="SUPFAM" id="SSF53335">
    <property type="entry name" value="S-adenosyl-L-methionine-dependent methyltransferases"/>
    <property type="match status" value="1"/>
</dbReference>
<proteinExistence type="inferred from homology"/>
<dbReference type="GO" id="GO:0032259">
    <property type="term" value="P:methylation"/>
    <property type="evidence" value="ECO:0007669"/>
    <property type="project" value="UniProtKB-KW"/>
</dbReference>
<name>A0A367QZA6_NOSPU</name>
<dbReference type="PANTHER" id="PTHR12706">
    <property type="entry name" value="STRAWBERRY NOTCH-RELATED"/>
    <property type="match status" value="1"/>
</dbReference>
<dbReference type="Gene3D" id="3.40.50.150">
    <property type="entry name" value="Vaccinia Virus protein VP39"/>
    <property type="match status" value="1"/>
</dbReference>
<dbReference type="Proteomes" id="UP000252085">
    <property type="component" value="Unassembled WGS sequence"/>
</dbReference>
<dbReference type="InterPro" id="IPR029063">
    <property type="entry name" value="SAM-dependent_MTases_sf"/>
</dbReference>
<dbReference type="InterPro" id="IPR026937">
    <property type="entry name" value="SBNO_Helicase_C_dom"/>
</dbReference>
<dbReference type="Pfam" id="PF13872">
    <property type="entry name" value="AAA_34"/>
    <property type="match status" value="1"/>
</dbReference>
<dbReference type="InterPro" id="IPR039187">
    <property type="entry name" value="SNO_AAA"/>
</dbReference>
<dbReference type="Pfam" id="PF13871">
    <property type="entry name" value="Helicase_C_4"/>
    <property type="match status" value="1"/>
</dbReference>
<organism evidence="4 5">
    <name type="scientific">Nostoc punctiforme NIES-2108</name>
    <dbReference type="NCBI Taxonomy" id="1356359"/>
    <lineage>
        <taxon>Bacteria</taxon>
        <taxon>Bacillati</taxon>
        <taxon>Cyanobacteriota</taxon>
        <taxon>Cyanophyceae</taxon>
        <taxon>Nostocales</taxon>
        <taxon>Nostocaceae</taxon>
        <taxon>Nostoc</taxon>
    </lineage>
</organism>
<evidence type="ECO:0000259" key="3">
    <source>
        <dbReference type="Pfam" id="PF13872"/>
    </source>
</evidence>
<dbReference type="GO" id="GO:0008168">
    <property type="term" value="F:methyltransferase activity"/>
    <property type="evidence" value="ECO:0007669"/>
    <property type="project" value="UniProtKB-KW"/>
</dbReference>
<gene>
    <name evidence="4" type="ORF">A6769_35535</name>
</gene>
<dbReference type="CDD" id="cd02440">
    <property type="entry name" value="AdoMet_MTases"/>
    <property type="match status" value="1"/>
</dbReference>
<dbReference type="PANTHER" id="PTHR12706:SF30">
    <property type="entry name" value="PROTEIN STRAWBERRY NOTCH-RELATED"/>
    <property type="match status" value="1"/>
</dbReference>
<evidence type="ECO:0000313" key="4">
    <source>
        <dbReference type="EMBL" id="RCJ29566.1"/>
    </source>
</evidence>
<comment type="similarity">
    <text evidence="1">Belongs to the SBNO family.</text>
</comment>
<dbReference type="GO" id="GO:0006355">
    <property type="term" value="P:regulation of DNA-templated transcription"/>
    <property type="evidence" value="ECO:0007669"/>
    <property type="project" value="InterPro"/>
</dbReference>
<feature type="domain" description="Strawberry notch AAA" evidence="3">
    <location>
        <begin position="403"/>
        <end position="725"/>
    </location>
</feature>
<dbReference type="EMBL" id="LXQE01000196">
    <property type="protein sequence ID" value="RCJ29566.1"/>
    <property type="molecule type" value="Genomic_DNA"/>
</dbReference>
<dbReference type="InterPro" id="IPR026741">
    <property type="entry name" value="SNO"/>
</dbReference>
<dbReference type="SUPFAM" id="SSF52540">
    <property type="entry name" value="P-loop containing nucleoside triphosphate hydrolases"/>
    <property type="match status" value="1"/>
</dbReference>